<comment type="caution">
    <text evidence="1">The sequence shown here is derived from an EMBL/GenBank/DDBJ whole genome shotgun (WGS) entry which is preliminary data.</text>
</comment>
<name>A0A9P7E4C6_9AGAM</name>
<dbReference type="Proteomes" id="UP000807769">
    <property type="component" value="Unassembled WGS sequence"/>
</dbReference>
<dbReference type="GeneID" id="64636267"/>
<dbReference type="RefSeq" id="XP_041189556.1">
    <property type="nucleotide sequence ID" value="XM_041342251.1"/>
</dbReference>
<dbReference type="AlphaFoldDB" id="A0A9P7E4C6"/>
<keyword evidence="2" id="KW-1185">Reference proteome</keyword>
<protein>
    <submittedName>
        <fullName evidence="1">Uncharacterized protein</fullName>
    </submittedName>
</protein>
<evidence type="ECO:0000313" key="2">
    <source>
        <dbReference type="Proteomes" id="UP000807769"/>
    </source>
</evidence>
<dbReference type="EMBL" id="JABBWG010000032">
    <property type="protein sequence ID" value="KAG1810660.1"/>
    <property type="molecule type" value="Genomic_DNA"/>
</dbReference>
<proteinExistence type="predicted"/>
<accession>A0A9P7E4C6</accession>
<gene>
    <name evidence="1" type="ORF">BJ212DRAFT_1579480</name>
</gene>
<sequence>MQKVTHRLLVNHADTHQRRLASPMSCWGWNVSSKASAQQKEPCTMSTRPSGWSLVGNITDVPNIKPWLTFAKWGKKY</sequence>
<reference evidence="1" key="1">
    <citation type="journal article" date="2020" name="New Phytol.">
        <title>Comparative genomics reveals dynamic genome evolution in host specialist ectomycorrhizal fungi.</title>
        <authorList>
            <person name="Lofgren L.A."/>
            <person name="Nguyen N.H."/>
            <person name="Vilgalys R."/>
            <person name="Ruytinx J."/>
            <person name="Liao H.L."/>
            <person name="Branco S."/>
            <person name="Kuo A."/>
            <person name="LaButti K."/>
            <person name="Lipzen A."/>
            <person name="Andreopoulos W."/>
            <person name="Pangilinan J."/>
            <person name="Riley R."/>
            <person name="Hundley H."/>
            <person name="Na H."/>
            <person name="Barry K."/>
            <person name="Grigoriev I.V."/>
            <person name="Stajich J.E."/>
            <person name="Kennedy P.G."/>
        </authorList>
    </citation>
    <scope>NUCLEOTIDE SEQUENCE</scope>
    <source>
        <strain evidence="1">MN1</strain>
    </source>
</reference>
<dbReference type="OrthoDB" id="2789670at2759"/>
<organism evidence="1 2">
    <name type="scientific">Suillus subaureus</name>
    <dbReference type="NCBI Taxonomy" id="48587"/>
    <lineage>
        <taxon>Eukaryota</taxon>
        <taxon>Fungi</taxon>
        <taxon>Dikarya</taxon>
        <taxon>Basidiomycota</taxon>
        <taxon>Agaricomycotina</taxon>
        <taxon>Agaricomycetes</taxon>
        <taxon>Agaricomycetidae</taxon>
        <taxon>Boletales</taxon>
        <taxon>Suillineae</taxon>
        <taxon>Suillaceae</taxon>
        <taxon>Suillus</taxon>
    </lineage>
</organism>
<evidence type="ECO:0000313" key="1">
    <source>
        <dbReference type="EMBL" id="KAG1810660.1"/>
    </source>
</evidence>
<feature type="non-terminal residue" evidence="1">
    <location>
        <position position="77"/>
    </location>
</feature>